<evidence type="ECO:0000256" key="1">
    <source>
        <dbReference type="SAM" id="Phobius"/>
    </source>
</evidence>
<dbReference type="EMBL" id="LMZQ01000001">
    <property type="protein sequence ID" value="KRT17782.1"/>
    <property type="molecule type" value="Genomic_DNA"/>
</dbReference>
<protein>
    <recommendedName>
        <fullName evidence="2">Thioredoxin domain-containing protein</fullName>
    </recommendedName>
</protein>
<evidence type="ECO:0000313" key="4">
    <source>
        <dbReference type="Proteomes" id="UP000051950"/>
    </source>
</evidence>
<organism evidence="3 4">
    <name type="scientific">Pedobacter ginsenosidimutans</name>
    <dbReference type="NCBI Taxonomy" id="687842"/>
    <lineage>
        <taxon>Bacteria</taxon>
        <taxon>Pseudomonadati</taxon>
        <taxon>Bacteroidota</taxon>
        <taxon>Sphingobacteriia</taxon>
        <taxon>Sphingobacteriales</taxon>
        <taxon>Sphingobacteriaceae</taxon>
        <taxon>Pedobacter</taxon>
    </lineage>
</organism>
<gene>
    <name evidence="3" type="ORF">ASU31_00340</name>
</gene>
<dbReference type="SUPFAM" id="SSF52833">
    <property type="entry name" value="Thioredoxin-like"/>
    <property type="match status" value="1"/>
</dbReference>
<keyword evidence="1" id="KW-0472">Membrane</keyword>
<name>A0A0T5VV97_9SPHI</name>
<feature type="transmembrane region" description="Helical" evidence="1">
    <location>
        <begin position="6"/>
        <end position="23"/>
    </location>
</feature>
<dbReference type="InterPro" id="IPR036249">
    <property type="entry name" value="Thioredoxin-like_sf"/>
</dbReference>
<dbReference type="Proteomes" id="UP000051950">
    <property type="component" value="Unassembled WGS sequence"/>
</dbReference>
<proteinExistence type="predicted"/>
<dbReference type="RefSeq" id="WP_057930411.1">
    <property type="nucleotide sequence ID" value="NZ_LMZQ01000001.1"/>
</dbReference>
<sequence length="192" mass="21609">MSLKSFLIAIVIMLAISTSWYAYKTYSFTKLSGNYKILTNDQKMAINLGKSQLPSTVRLNPVNGSSLKPNLAEELRKNPYTLLVIFEPTSCGSCLGEFTLYNSLKSDRDTPVIGISSMKDQKELETYIRNAKLNIPVYQDSLAFVGAFLQPAAVPAKVLVDSEGKIKWVDYVRENQEDQNIFAGFLSWYVQR</sequence>
<keyword evidence="1" id="KW-0812">Transmembrane</keyword>
<accession>A0A0T5VV97</accession>
<reference evidence="3 4" key="1">
    <citation type="submission" date="2015-11" db="EMBL/GenBank/DDBJ databases">
        <title>Sequence of Pedobacter ginsenosidimutans.</title>
        <authorList>
            <person name="Carson E."/>
            <person name="Keyser V."/>
            <person name="Newman J."/>
            <person name="Miller J."/>
        </authorList>
    </citation>
    <scope>NUCLEOTIDE SEQUENCE [LARGE SCALE GENOMIC DNA]</scope>
    <source>
        <strain evidence="3 4">KACC 14530</strain>
    </source>
</reference>
<comment type="caution">
    <text evidence="3">The sequence shown here is derived from an EMBL/GenBank/DDBJ whole genome shotgun (WGS) entry which is preliminary data.</text>
</comment>
<dbReference type="PROSITE" id="PS51352">
    <property type="entry name" value="THIOREDOXIN_2"/>
    <property type="match status" value="1"/>
</dbReference>
<dbReference type="AlphaFoldDB" id="A0A0T5VV97"/>
<keyword evidence="1" id="KW-1133">Transmembrane helix</keyword>
<dbReference type="InterPro" id="IPR013766">
    <property type="entry name" value="Thioredoxin_domain"/>
</dbReference>
<feature type="domain" description="Thioredoxin" evidence="2">
    <location>
        <begin position="46"/>
        <end position="191"/>
    </location>
</feature>
<keyword evidence="4" id="KW-1185">Reference proteome</keyword>
<dbReference type="Gene3D" id="3.40.30.10">
    <property type="entry name" value="Glutaredoxin"/>
    <property type="match status" value="1"/>
</dbReference>
<evidence type="ECO:0000259" key="2">
    <source>
        <dbReference type="PROSITE" id="PS51352"/>
    </source>
</evidence>
<evidence type="ECO:0000313" key="3">
    <source>
        <dbReference type="EMBL" id="KRT17782.1"/>
    </source>
</evidence>
<dbReference type="STRING" id="687842.ASU31_00340"/>